<dbReference type="InterPro" id="IPR052341">
    <property type="entry name" value="LOG_family_nucleotidases"/>
</dbReference>
<dbReference type="PANTHER" id="PTHR43393:SF2">
    <property type="entry name" value="CYTOKININ RIBOSIDE 5'-MONOPHOSPHATE PHOSPHORIBOHYDROLASE"/>
    <property type="match status" value="1"/>
</dbReference>
<protein>
    <recommendedName>
        <fullName evidence="2">Cytokinin riboside 5'-monophosphate phosphoribohydrolase</fullName>
        <ecNumber evidence="2">3.2.2.n1</ecNumber>
    </recommendedName>
</protein>
<dbReference type="EMBL" id="JAHESC010000008">
    <property type="protein sequence ID" value="MBT1686456.1"/>
    <property type="molecule type" value="Genomic_DNA"/>
</dbReference>
<name>A0AAP2D8B3_9BACT</name>
<gene>
    <name evidence="3" type="ORF">KK078_07820</name>
</gene>
<proteinExistence type="inferred from homology"/>
<dbReference type="InterPro" id="IPR005269">
    <property type="entry name" value="LOG"/>
</dbReference>
<evidence type="ECO:0000256" key="1">
    <source>
        <dbReference type="ARBA" id="ARBA00000274"/>
    </source>
</evidence>
<evidence type="ECO:0000313" key="4">
    <source>
        <dbReference type="Proteomes" id="UP001319180"/>
    </source>
</evidence>
<dbReference type="Gene3D" id="3.40.50.450">
    <property type="match status" value="1"/>
</dbReference>
<dbReference type="NCBIfam" id="TIGR00730">
    <property type="entry name" value="Rossman fold protein, TIGR00730 family"/>
    <property type="match status" value="1"/>
</dbReference>
<sequence length="245" mass="27953">MQDETTGIRSEIKFLQGPQSRWEELTFTVKTLIEFIRGFRALHFIGPCVTFFGSARFDEHHEYYELARKAAGEVARLGFTVLTGGGGGLMEAANRGAKDVGGKSVGCNIVLPHEQKPNAYLDKWVNIRYFFIRKTLLIKYSFAFIVLPGGFGTLDEFFEALTLTQTKKINQFPIIVFNRAYHKELLEHITLMKKKKTISTEDLSLILVTDSIDEALQFIKGQSIARYGLLPERKRWPARLLFEHS</sequence>
<accession>A0AAP2D8B3</accession>
<dbReference type="PANTHER" id="PTHR43393">
    <property type="entry name" value="CYTOKININ RIBOSIDE 5'-MONOPHOSPHATE PHOSPHORIBOHYDROLASE"/>
    <property type="match status" value="1"/>
</dbReference>
<dbReference type="GO" id="GO:0005829">
    <property type="term" value="C:cytosol"/>
    <property type="evidence" value="ECO:0007669"/>
    <property type="project" value="TreeGrafter"/>
</dbReference>
<dbReference type="Pfam" id="PF03641">
    <property type="entry name" value="Lysine_decarbox"/>
    <property type="match status" value="1"/>
</dbReference>
<dbReference type="InterPro" id="IPR031100">
    <property type="entry name" value="LOG_fam"/>
</dbReference>
<dbReference type="GO" id="GO:0008714">
    <property type="term" value="F:AMP nucleosidase activity"/>
    <property type="evidence" value="ECO:0007669"/>
    <property type="project" value="UniProtKB-EC"/>
</dbReference>
<evidence type="ECO:0000256" key="2">
    <source>
        <dbReference type="RuleBase" id="RU363015"/>
    </source>
</evidence>
<dbReference type="Proteomes" id="UP001319180">
    <property type="component" value="Unassembled WGS sequence"/>
</dbReference>
<comment type="caution">
    <text evidence="3">The sequence shown here is derived from an EMBL/GenBank/DDBJ whole genome shotgun (WGS) entry which is preliminary data.</text>
</comment>
<keyword evidence="2" id="KW-0378">Hydrolase</keyword>
<keyword evidence="4" id="KW-1185">Reference proteome</keyword>
<dbReference type="AlphaFoldDB" id="A0AAP2D8B3"/>
<dbReference type="SUPFAM" id="SSF102405">
    <property type="entry name" value="MCP/YpsA-like"/>
    <property type="match status" value="1"/>
</dbReference>
<keyword evidence="2" id="KW-0203">Cytokinin biosynthesis</keyword>
<reference evidence="3 4" key="1">
    <citation type="submission" date="2021-05" db="EMBL/GenBank/DDBJ databases">
        <title>A Polyphasic approach of four new species of the genus Ohtaekwangia: Ohtaekwangia histidinii sp. nov., Ohtaekwangia cretensis sp. nov., Ohtaekwangia indiensis sp. nov., Ohtaekwangia reichenbachii sp. nov. from diverse environment.</title>
        <authorList>
            <person name="Octaviana S."/>
        </authorList>
    </citation>
    <scope>NUCLEOTIDE SEQUENCE [LARGE SCALE GENOMIC DNA]</scope>
    <source>
        <strain evidence="3 4">PWU37</strain>
    </source>
</reference>
<dbReference type="RefSeq" id="WP_254089693.1">
    <property type="nucleotide sequence ID" value="NZ_JAHESC010000008.1"/>
</dbReference>
<evidence type="ECO:0000313" key="3">
    <source>
        <dbReference type="EMBL" id="MBT1686456.1"/>
    </source>
</evidence>
<dbReference type="GO" id="GO:0009691">
    <property type="term" value="P:cytokinin biosynthetic process"/>
    <property type="evidence" value="ECO:0007669"/>
    <property type="project" value="UniProtKB-UniRule"/>
</dbReference>
<organism evidence="3 4">
    <name type="scientific">Dawidia soli</name>
    <dbReference type="NCBI Taxonomy" id="2782352"/>
    <lineage>
        <taxon>Bacteria</taxon>
        <taxon>Pseudomonadati</taxon>
        <taxon>Bacteroidota</taxon>
        <taxon>Cytophagia</taxon>
        <taxon>Cytophagales</taxon>
        <taxon>Chryseotaleaceae</taxon>
        <taxon>Dawidia</taxon>
    </lineage>
</organism>
<comment type="similarity">
    <text evidence="2">Belongs to the LOG family.</text>
</comment>
<dbReference type="EC" id="3.2.2.n1" evidence="2"/>
<comment type="catalytic activity">
    <reaction evidence="1">
        <text>AMP + H2O = D-ribose 5-phosphate + adenine</text>
        <dbReference type="Rhea" id="RHEA:20129"/>
        <dbReference type="ChEBI" id="CHEBI:15377"/>
        <dbReference type="ChEBI" id="CHEBI:16708"/>
        <dbReference type="ChEBI" id="CHEBI:78346"/>
        <dbReference type="ChEBI" id="CHEBI:456215"/>
        <dbReference type="EC" id="3.2.2.4"/>
    </reaction>
</comment>